<keyword evidence="3" id="KW-1185">Reference proteome</keyword>
<organism evidence="2 3">
    <name type="scientific">Desulfonema magnum</name>
    <dbReference type="NCBI Taxonomy" id="45655"/>
    <lineage>
        <taxon>Bacteria</taxon>
        <taxon>Pseudomonadati</taxon>
        <taxon>Thermodesulfobacteriota</taxon>
        <taxon>Desulfobacteria</taxon>
        <taxon>Desulfobacterales</taxon>
        <taxon>Desulfococcaceae</taxon>
        <taxon>Desulfonema</taxon>
    </lineage>
</organism>
<accession>A0A975GTG0</accession>
<dbReference type="KEGG" id="dmm:dnm_091240"/>
<evidence type="ECO:0000256" key="1">
    <source>
        <dbReference type="SAM" id="MobiDB-lite"/>
    </source>
</evidence>
<dbReference type="AlphaFoldDB" id="A0A975GTG0"/>
<gene>
    <name evidence="2" type="ORF">dnm_091240</name>
</gene>
<sequence length="42" mass="5020">MFLLKLLFSGNIRPELCKNRFPKSEPETYYNQDNFQKQAPRG</sequence>
<name>A0A975GTG0_9BACT</name>
<feature type="compositionally biased region" description="Polar residues" evidence="1">
    <location>
        <begin position="29"/>
        <end position="42"/>
    </location>
</feature>
<dbReference type="Proteomes" id="UP000663722">
    <property type="component" value="Chromosome"/>
</dbReference>
<evidence type="ECO:0000313" key="3">
    <source>
        <dbReference type="Proteomes" id="UP000663722"/>
    </source>
</evidence>
<proteinExistence type="predicted"/>
<protein>
    <submittedName>
        <fullName evidence="2">Uncharacterized protein</fullName>
    </submittedName>
</protein>
<evidence type="ECO:0000313" key="2">
    <source>
        <dbReference type="EMBL" id="QTA93029.1"/>
    </source>
</evidence>
<feature type="region of interest" description="Disordered" evidence="1">
    <location>
        <begin position="23"/>
        <end position="42"/>
    </location>
</feature>
<dbReference type="EMBL" id="CP061800">
    <property type="protein sequence ID" value="QTA93029.1"/>
    <property type="molecule type" value="Genomic_DNA"/>
</dbReference>
<reference evidence="2" key="1">
    <citation type="journal article" date="2021" name="Microb. Physiol.">
        <title>Proteogenomic Insights into the Physiology of Marine, Sulfate-Reducing, Filamentous Desulfonema limicola and Desulfonema magnum.</title>
        <authorList>
            <person name="Schnaars V."/>
            <person name="Wohlbrand L."/>
            <person name="Scheve S."/>
            <person name="Hinrichs C."/>
            <person name="Reinhardt R."/>
            <person name="Rabus R."/>
        </authorList>
    </citation>
    <scope>NUCLEOTIDE SEQUENCE</scope>
    <source>
        <strain evidence="2">4be13</strain>
    </source>
</reference>